<proteinExistence type="predicted"/>
<reference evidence="1 2" key="1">
    <citation type="submission" date="2019-02" db="EMBL/GenBank/DDBJ databases">
        <title>Deep-cultivation of Planctomycetes and their phenomic and genomic characterization uncovers novel biology.</title>
        <authorList>
            <person name="Wiegand S."/>
            <person name="Jogler M."/>
            <person name="Boedeker C."/>
            <person name="Pinto D."/>
            <person name="Vollmers J."/>
            <person name="Rivas-Marin E."/>
            <person name="Kohn T."/>
            <person name="Peeters S.H."/>
            <person name="Heuer A."/>
            <person name="Rast P."/>
            <person name="Oberbeckmann S."/>
            <person name="Bunk B."/>
            <person name="Jeske O."/>
            <person name="Meyerdierks A."/>
            <person name="Storesund J.E."/>
            <person name="Kallscheuer N."/>
            <person name="Luecker S."/>
            <person name="Lage O.M."/>
            <person name="Pohl T."/>
            <person name="Merkel B.J."/>
            <person name="Hornburger P."/>
            <person name="Mueller R.-W."/>
            <person name="Bruemmer F."/>
            <person name="Labrenz M."/>
            <person name="Spormann A.M."/>
            <person name="Op den Camp H."/>
            <person name="Overmann J."/>
            <person name="Amann R."/>
            <person name="Jetten M.S.M."/>
            <person name="Mascher T."/>
            <person name="Medema M.H."/>
            <person name="Devos D.P."/>
            <person name="Kaster A.-K."/>
            <person name="Ovreas L."/>
            <person name="Rohde M."/>
            <person name="Galperin M.Y."/>
            <person name="Jogler C."/>
        </authorList>
    </citation>
    <scope>NUCLEOTIDE SEQUENCE [LARGE SCALE GENOMIC DNA]</scope>
    <source>
        <strain evidence="1 2">Pan181</strain>
    </source>
</reference>
<sequence length="135" mass="14619" precursor="true">MGPPSIADFKALVLIRRWANLSLGVGNAMLHAFGQLVFQQVEFARGSFGNQLHSSVGQVSHKAGHGQSTRNRLGGVAKAYALYLAGEVNFAKFWHCLLPKDNLAMYVFPSYFSRVSAVGEVHLDGQAENQLNAGS</sequence>
<dbReference type="EMBL" id="CP036278">
    <property type="protein sequence ID" value="QDU57197.1"/>
    <property type="molecule type" value="Genomic_DNA"/>
</dbReference>
<protein>
    <submittedName>
        <fullName evidence="1">Uncharacterized protein</fullName>
    </submittedName>
</protein>
<evidence type="ECO:0000313" key="2">
    <source>
        <dbReference type="Proteomes" id="UP000315750"/>
    </source>
</evidence>
<accession>A0A518AR48</accession>
<evidence type="ECO:0000313" key="1">
    <source>
        <dbReference type="EMBL" id="QDU57197.1"/>
    </source>
</evidence>
<dbReference type="KEGG" id="amuc:Pan181_34110"/>
<dbReference type="Proteomes" id="UP000315750">
    <property type="component" value="Chromosome"/>
</dbReference>
<gene>
    <name evidence="1" type="ORF">Pan181_34110</name>
</gene>
<dbReference type="AlphaFoldDB" id="A0A518AR48"/>
<organism evidence="1 2">
    <name type="scientific">Aeoliella mucimassa</name>
    <dbReference type="NCBI Taxonomy" id="2527972"/>
    <lineage>
        <taxon>Bacteria</taxon>
        <taxon>Pseudomonadati</taxon>
        <taxon>Planctomycetota</taxon>
        <taxon>Planctomycetia</taxon>
        <taxon>Pirellulales</taxon>
        <taxon>Lacipirellulaceae</taxon>
        <taxon>Aeoliella</taxon>
    </lineage>
</organism>
<keyword evidence="2" id="KW-1185">Reference proteome</keyword>
<name>A0A518AR48_9BACT</name>